<evidence type="ECO:0000313" key="1">
    <source>
        <dbReference type="EMBL" id="CAF3442878.1"/>
    </source>
</evidence>
<reference evidence="1" key="1">
    <citation type="submission" date="2021-02" db="EMBL/GenBank/DDBJ databases">
        <authorList>
            <person name="Nowell W R."/>
        </authorList>
    </citation>
    <scope>NUCLEOTIDE SEQUENCE</scope>
</reference>
<proteinExistence type="predicted"/>
<sequence>MIGSIDNTSLVFEADRQQLLYFRLPGQSTSSNSSLAFKFSSGTDTNNIDGSLIIGLAICFGSLVDCDSVIIVPMFNPTGSKYPTPSVITLPILADGSIIIRINIFSPGFMCPMSNGTESNACILLTYRAYSVVNNNQISLPILLKPKRPVGTLVHYYQVYVRHHV</sequence>
<evidence type="ECO:0000313" key="2">
    <source>
        <dbReference type="EMBL" id="CAF4759127.1"/>
    </source>
</evidence>
<name>A0A818DGK9_9BILA</name>
<dbReference type="EMBL" id="CAJOBS010001759">
    <property type="protein sequence ID" value="CAF4759127.1"/>
    <property type="molecule type" value="Genomic_DNA"/>
</dbReference>
<dbReference type="AlphaFoldDB" id="A0A818DGK9"/>
<dbReference type="EMBL" id="CAJNYV010001875">
    <property type="protein sequence ID" value="CAF3442878.1"/>
    <property type="molecule type" value="Genomic_DNA"/>
</dbReference>
<dbReference type="Proteomes" id="UP000663838">
    <property type="component" value="Unassembled WGS sequence"/>
</dbReference>
<gene>
    <name evidence="1" type="ORF">KIK155_LOCUS11792</name>
    <name evidence="2" type="ORF">TOA249_LOCUS20916</name>
</gene>
<evidence type="ECO:0000313" key="3">
    <source>
        <dbReference type="Proteomes" id="UP000663865"/>
    </source>
</evidence>
<organism evidence="1 3">
    <name type="scientific">Rotaria socialis</name>
    <dbReference type="NCBI Taxonomy" id="392032"/>
    <lineage>
        <taxon>Eukaryota</taxon>
        <taxon>Metazoa</taxon>
        <taxon>Spiralia</taxon>
        <taxon>Gnathifera</taxon>
        <taxon>Rotifera</taxon>
        <taxon>Eurotatoria</taxon>
        <taxon>Bdelloidea</taxon>
        <taxon>Philodinida</taxon>
        <taxon>Philodinidae</taxon>
        <taxon>Rotaria</taxon>
    </lineage>
</organism>
<protein>
    <submittedName>
        <fullName evidence="1">Uncharacterized protein</fullName>
    </submittedName>
</protein>
<accession>A0A818DGK9</accession>
<comment type="caution">
    <text evidence="1">The sequence shown here is derived from an EMBL/GenBank/DDBJ whole genome shotgun (WGS) entry which is preliminary data.</text>
</comment>
<dbReference type="Proteomes" id="UP000663865">
    <property type="component" value="Unassembled WGS sequence"/>
</dbReference>